<keyword evidence="5" id="KW-0677">Repeat</keyword>
<dbReference type="GO" id="GO:0008270">
    <property type="term" value="F:zinc ion binding"/>
    <property type="evidence" value="ECO:0007669"/>
    <property type="project" value="UniProtKB-KW"/>
</dbReference>
<dbReference type="InterPro" id="IPR036236">
    <property type="entry name" value="Znf_C2H2_sf"/>
</dbReference>
<evidence type="ECO:0000313" key="15">
    <source>
        <dbReference type="Proteomes" id="UP000694403"/>
    </source>
</evidence>
<feature type="domain" description="C2H2-type" evidence="13">
    <location>
        <begin position="99"/>
        <end position="126"/>
    </location>
</feature>
<dbReference type="InterPro" id="IPR013087">
    <property type="entry name" value="Znf_C2H2_type"/>
</dbReference>
<evidence type="ECO:0000256" key="7">
    <source>
        <dbReference type="ARBA" id="ARBA00022833"/>
    </source>
</evidence>
<keyword evidence="11" id="KW-0539">Nucleus</keyword>
<dbReference type="PROSITE" id="PS00028">
    <property type="entry name" value="ZINC_FINGER_C2H2_1"/>
    <property type="match status" value="6"/>
</dbReference>
<evidence type="ECO:0000256" key="6">
    <source>
        <dbReference type="ARBA" id="ARBA00022771"/>
    </source>
</evidence>
<evidence type="ECO:0000256" key="8">
    <source>
        <dbReference type="ARBA" id="ARBA00023015"/>
    </source>
</evidence>
<feature type="domain" description="C2H2-type" evidence="13">
    <location>
        <begin position="127"/>
        <end position="154"/>
    </location>
</feature>
<reference evidence="14" key="1">
    <citation type="submission" date="2025-08" db="UniProtKB">
        <authorList>
            <consortium name="Ensembl"/>
        </authorList>
    </citation>
    <scope>IDENTIFICATION</scope>
</reference>
<feature type="domain" description="C2H2-type" evidence="13">
    <location>
        <begin position="322"/>
        <end position="349"/>
    </location>
</feature>
<dbReference type="FunFam" id="3.30.160.60:FF:001239">
    <property type="entry name" value="Zinc finger protein 615"/>
    <property type="match status" value="1"/>
</dbReference>
<keyword evidence="6 12" id="KW-0863">Zinc-finger</keyword>
<evidence type="ECO:0000256" key="1">
    <source>
        <dbReference type="ARBA" id="ARBA00003767"/>
    </source>
</evidence>
<keyword evidence="8" id="KW-0805">Transcription regulation</keyword>
<organism evidence="14 15">
    <name type="scientific">Chelydra serpentina</name>
    <name type="common">Snapping turtle</name>
    <name type="synonym">Testudo serpentina</name>
    <dbReference type="NCBI Taxonomy" id="8475"/>
    <lineage>
        <taxon>Eukaryota</taxon>
        <taxon>Metazoa</taxon>
        <taxon>Chordata</taxon>
        <taxon>Craniata</taxon>
        <taxon>Vertebrata</taxon>
        <taxon>Euteleostomi</taxon>
        <taxon>Archelosauria</taxon>
        <taxon>Testudinata</taxon>
        <taxon>Testudines</taxon>
        <taxon>Cryptodira</taxon>
        <taxon>Durocryptodira</taxon>
        <taxon>Americhelydia</taxon>
        <taxon>Chelydroidea</taxon>
        <taxon>Chelydridae</taxon>
        <taxon>Chelydra</taxon>
    </lineage>
</organism>
<comment type="subcellular location">
    <subcellularLocation>
        <location evidence="2">Nucleus</location>
    </subcellularLocation>
</comment>
<keyword evidence="15" id="KW-1185">Reference proteome</keyword>
<evidence type="ECO:0000256" key="2">
    <source>
        <dbReference type="ARBA" id="ARBA00004123"/>
    </source>
</evidence>
<evidence type="ECO:0000256" key="3">
    <source>
        <dbReference type="ARBA" id="ARBA00006991"/>
    </source>
</evidence>
<dbReference type="GO" id="GO:0005634">
    <property type="term" value="C:nucleus"/>
    <property type="evidence" value="ECO:0007669"/>
    <property type="project" value="UniProtKB-SubCell"/>
</dbReference>
<evidence type="ECO:0000256" key="12">
    <source>
        <dbReference type="PROSITE-ProRule" id="PRU00042"/>
    </source>
</evidence>
<dbReference type="AlphaFoldDB" id="A0A8C3T076"/>
<feature type="domain" description="C2H2-type" evidence="13">
    <location>
        <begin position="259"/>
        <end position="286"/>
    </location>
</feature>
<dbReference type="SUPFAM" id="SSF57667">
    <property type="entry name" value="beta-beta-alpha zinc fingers"/>
    <property type="match status" value="7"/>
</dbReference>
<proteinExistence type="inferred from homology"/>
<evidence type="ECO:0000313" key="14">
    <source>
        <dbReference type="Ensembl" id="ENSCSRP00000022189.1"/>
    </source>
</evidence>
<evidence type="ECO:0000259" key="13">
    <source>
        <dbReference type="PROSITE" id="PS50157"/>
    </source>
</evidence>
<evidence type="ECO:0000256" key="9">
    <source>
        <dbReference type="ARBA" id="ARBA00023125"/>
    </source>
</evidence>
<name>A0A8C3T076_CHESE</name>
<comment type="function">
    <text evidence="1">May be involved in transcriptional regulation.</text>
</comment>
<dbReference type="PANTHER" id="PTHR24377">
    <property type="entry name" value="IP01015P-RELATED"/>
    <property type="match status" value="1"/>
</dbReference>
<dbReference type="FunFam" id="3.30.160.60:FF:000710">
    <property type="entry name" value="Zinc finger protein 768"/>
    <property type="match status" value="1"/>
</dbReference>
<keyword evidence="4" id="KW-0479">Metal-binding</keyword>
<accession>A0A8C3T076</accession>
<dbReference type="Gene3D" id="3.30.160.60">
    <property type="entry name" value="Classic Zinc Finger"/>
    <property type="match status" value="11"/>
</dbReference>
<feature type="domain" description="C2H2-type" evidence="13">
    <location>
        <begin position="377"/>
        <end position="404"/>
    </location>
</feature>
<protein>
    <recommendedName>
        <fullName evidence="13">C2H2-type domain-containing protein</fullName>
    </recommendedName>
</protein>
<feature type="domain" description="C2H2-type" evidence="13">
    <location>
        <begin position="231"/>
        <end position="258"/>
    </location>
</feature>
<dbReference type="FunFam" id="3.30.160.60:FF:000522">
    <property type="entry name" value="zinc finger protein 285"/>
    <property type="match status" value="1"/>
</dbReference>
<dbReference type="FunFam" id="3.30.160.60:FF:000100">
    <property type="entry name" value="Zinc finger 45-like"/>
    <property type="match status" value="1"/>
</dbReference>
<evidence type="ECO:0000256" key="11">
    <source>
        <dbReference type="ARBA" id="ARBA00023242"/>
    </source>
</evidence>
<reference evidence="14" key="2">
    <citation type="submission" date="2025-09" db="UniProtKB">
        <authorList>
            <consortium name="Ensembl"/>
        </authorList>
    </citation>
    <scope>IDENTIFICATION</scope>
</reference>
<dbReference type="Ensembl" id="ENSCSRT00000023164.1">
    <property type="protein sequence ID" value="ENSCSRP00000022189.1"/>
    <property type="gene ID" value="ENSCSRG00000016724.1"/>
</dbReference>
<dbReference type="GO" id="GO:0003677">
    <property type="term" value="F:DNA binding"/>
    <property type="evidence" value="ECO:0007669"/>
    <property type="project" value="UniProtKB-KW"/>
</dbReference>
<keyword evidence="9" id="KW-0238">DNA-binding</keyword>
<feature type="domain" description="C2H2-type" evidence="13">
    <location>
        <begin position="437"/>
        <end position="464"/>
    </location>
</feature>
<dbReference type="PROSITE" id="PS50157">
    <property type="entry name" value="ZINC_FINGER_C2H2_2"/>
    <property type="match status" value="10"/>
</dbReference>
<dbReference type="Pfam" id="PF00096">
    <property type="entry name" value="zf-C2H2"/>
    <property type="match status" value="2"/>
</dbReference>
<dbReference type="SMART" id="SM00355">
    <property type="entry name" value="ZnF_C2H2"/>
    <property type="match status" value="11"/>
</dbReference>
<feature type="domain" description="C2H2-type" evidence="13">
    <location>
        <begin position="71"/>
        <end position="98"/>
    </location>
</feature>
<dbReference type="FunFam" id="3.30.160.60:FF:000446">
    <property type="entry name" value="Zinc finger protein"/>
    <property type="match status" value="1"/>
</dbReference>
<dbReference type="FunFam" id="3.30.160.60:FF:002343">
    <property type="entry name" value="Zinc finger protein 33A"/>
    <property type="match status" value="1"/>
</dbReference>
<sequence length="492" mass="55364">MSEQGHPFPKCSKSFLTTSRHYRCPDCSQFFCQSNSIMHRCMAHACTETAKSVTGGSNVLRCGARTVDRPHLCHPCGKSFISRSNLEVHCLSHGGARPNTCDQCGKSFISLSKLIGHQRMHTGERPFTCHECGRGFSQNSHLAQHRRELKCEIPELPPVICNLCPWGLARQLGSPAAECREDLTCLAGGLARLAGSTASRKPHACGECGKSFGWRSDLERHCRVHTGERPHQCAACGEPLNHSSMLAAHRRIHTRERPYCCGQCGESFTYSPVLAKHRHSHAGLRSFPCSWWISGGTMGVPLPFTPSGRTTPWAHVHSGNPHKCSECRESYNHHAHLIEHQGIHMEERPHKCPECEESSSSSYILRYERSHMRERPYNGPDLGESIHKKSHLTEHQRIHTGERPCKSPEYGKRLSHGFSHLSNLAWYWRSHTSEGSYCCPDGGASFGHSSHLMMHWRRHTEERLYACAQCGKCFTHLAAHRRVHTGEWPHCC</sequence>
<evidence type="ECO:0000256" key="10">
    <source>
        <dbReference type="ARBA" id="ARBA00023163"/>
    </source>
</evidence>
<feature type="domain" description="C2H2-type" evidence="13">
    <location>
        <begin position="203"/>
        <end position="230"/>
    </location>
</feature>
<evidence type="ECO:0000256" key="5">
    <source>
        <dbReference type="ARBA" id="ARBA00022737"/>
    </source>
</evidence>
<dbReference type="InterPro" id="IPR050826">
    <property type="entry name" value="Krueppel_C2H2_ZnFinger"/>
</dbReference>
<dbReference type="Proteomes" id="UP000694403">
    <property type="component" value="Unplaced"/>
</dbReference>
<keyword evidence="10" id="KW-0804">Transcription</keyword>
<evidence type="ECO:0000256" key="4">
    <source>
        <dbReference type="ARBA" id="ARBA00022723"/>
    </source>
</evidence>
<feature type="domain" description="C2H2-type" evidence="13">
    <location>
        <begin position="465"/>
        <end position="489"/>
    </location>
</feature>
<keyword evidence="7" id="KW-0862">Zinc</keyword>
<comment type="similarity">
    <text evidence="3">Belongs to the krueppel C2H2-type zinc-finger protein family.</text>
</comment>